<dbReference type="EMBL" id="JAAGAX010000261">
    <property type="protein sequence ID" value="KAF2282406.1"/>
    <property type="molecule type" value="Genomic_DNA"/>
</dbReference>
<reference evidence="1 2" key="1">
    <citation type="journal article" date="2020" name="Mol. Plant">
        <title>The Chromosome-Based Rubber Tree Genome Provides New Insights into Spurge Genome Evolution and Rubber Biosynthesis.</title>
        <authorList>
            <person name="Liu J."/>
            <person name="Shi C."/>
            <person name="Shi C.C."/>
            <person name="Li W."/>
            <person name="Zhang Q.J."/>
            <person name="Zhang Y."/>
            <person name="Li K."/>
            <person name="Lu H.F."/>
            <person name="Shi C."/>
            <person name="Zhu S.T."/>
            <person name="Xiao Z.Y."/>
            <person name="Nan H."/>
            <person name="Yue Y."/>
            <person name="Zhu X.G."/>
            <person name="Wu Y."/>
            <person name="Hong X.N."/>
            <person name="Fan G.Y."/>
            <person name="Tong Y."/>
            <person name="Zhang D."/>
            <person name="Mao C.L."/>
            <person name="Liu Y.L."/>
            <person name="Hao S.J."/>
            <person name="Liu W.Q."/>
            <person name="Lv M.Q."/>
            <person name="Zhang H.B."/>
            <person name="Liu Y."/>
            <person name="Hu-Tang G.R."/>
            <person name="Wang J.P."/>
            <person name="Wang J.H."/>
            <person name="Sun Y.H."/>
            <person name="Ni S.B."/>
            <person name="Chen W.B."/>
            <person name="Zhang X.C."/>
            <person name="Jiao Y.N."/>
            <person name="Eichler E.E."/>
            <person name="Li G.H."/>
            <person name="Liu X."/>
            <person name="Gao L.Z."/>
        </authorList>
    </citation>
    <scope>NUCLEOTIDE SEQUENCE [LARGE SCALE GENOMIC DNA]</scope>
    <source>
        <strain evidence="2">cv. GT1</strain>
        <tissue evidence="1">Leaf</tissue>
    </source>
</reference>
<evidence type="ECO:0000313" key="2">
    <source>
        <dbReference type="Proteomes" id="UP000467840"/>
    </source>
</evidence>
<dbReference type="AlphaFoldDB" id="A0A6A6K2X2"/>
<comment type="caution">
    <text evidence="1">The sequence shown here is derived from an EMBL/GenBank/DDBJ whole genome shotgun (WGS) entry which is preliminary data.</text>
</comment>
<name>A0A6A6K2X2_HEVBR</name>
<organism evidence="1 2">
    <name type="scientific">Hevea brasiliensis</name>
    <name type="common">Para rubber tree</name>
    <name type="synonym">Siphonia brasiliensis</name>
    <dbReference type="NCBI Taxonomy" id="3981"/>
    <lineage>
        <taxon>Eukaryota</taxon>
        <taxon>Viridiplantae</taxon>
        <taxon>Streptophyta</taxon>
        <taxon>Embryophyta</taxon>
        <taxon>Tracheophyta</taxon>
        <taxon>Spermatophyta</taxon>
        <taxon>Magnoliopsida</taxon>
        <taxon>eudicotyledons</taxon>
        <taxon>Gunneridae</taxon>
        <taxon>Pentapetalae</taxon>
        <taxon>rosids</taxon>
        <taxon>fabids</taxon>
        <taxon>Malpighiales</taxon>
        <taxon>Euphorbiaceae</taxon>
        <taxon>Crotonoideae</taxon>
        <taxon>Micrandreae</taxon>
        <taxon>Hevea</taxon>
    </lineage>
</organism>
<accession>A0A6A6K2X2</accession>
<keyword evidence="2" id="KW-1185">Reference proteome</keyword>
<sequence>MHGRTSREALRGLLCIGVPLSGRDLAWDMKTSLEGIAWHGLREACMSWHGKGGRKLHGQLERVHVKLAFAWHEWDVKLSQMKFTWAMQFEDQVLRQNEKHMGLVEDMWRLEWRTMVGSCEWSLAWHGVVHVKIWHGHGNKVLGMQAMCHAIVKPTLEMKLSECKVERQIGGQPKGYVHGRPKTMHVK</sequence>
<dbReference type="Proteomes" id="UP000467840">
    <property type="component" value="Unassembled WGS sequence"/>
</dbReference>
<evidence type="ECO:0000313" key="1">
    <source>
        <dbReference type="EMBL" id="KAF2282406.1"/>
    </source>
</evidence>
<protein>
    <submittedName>
        <fullName evidence="1">Uncharacterized protein</fullName>
    </submittedName>
</protein>
<proteinExistence type="predicted"/>
<gene>
    <name evidence="1" type="ORF">GH714_043983</name>
</gene>